<proteinExistence type="predicted"/>
<accession>A0A2P2KUA5</accession>
<organism evidence="1">
    <name type="scientific">Rhizophora mucronata</name>
    <name type="common">Asiatic mangrove</name>
    <dbReference type="NCBI Taxonomy" id="61149"/>
    <lineage>
        <taxon>Eukaryota</taxon>
        <taxon>Viridiplantae</taxon>
        <taxon>Streptophyta</taxon>
        <taxon>Embryophyta</taxon>
        <taxon>Tracheophyta</taxon>
        <taxon>Spermatophyta</taxon>
        <taxon>Magnoliopsida</taxon>
        <taxon>eudicotyledons</taxon>
        <taxon>Gunneridae</taxon>
        <taxon>Pentapetalae</taxon>
        <taxon>rosids</taxon>
        <taxon>fabids</taxon>
        <taxon>Malpighiales</taxon>
        <taxon>Rhizophoraceae</taxon>
        <taxon>Rhizophora</taxon>
    </lineage>
</organism>
<protein>
    <submittedName>
        <fullName evidence="1">Uncharacterized protein</fullName>
    </submittedName>
</protein>
<sequence length="71" mass="8206">MVLVVGQNLVLMQGSILGNSCLIQLVQLKKSQRAQLIQLEFWRRLTLVQRPRGPQQHVLWHSLMKVSMQSI</sequence>
<dbReference type="EMBL" id="GGEC01028789">
    <property type="protein sequence ID" value="MBX09273.1"/>
    <property type="molecule type" value="Transcribed_RNA"/>
</dbReference>
<dbReference type="AlphaFoldDB" id="A0A2P2KUA5"/>
<evidence type="ECO:0000313" key="1">
    <source>
        <dbReference type="EMBL" id="MBX09273.1"/>
    </source>
</evidence>
<reference evidence="1" key="1">
    <citation type="submission" date="2018-02" db="EMBL/GenBank/DDBJ databases">
        <title>Rhizophora mucronata_Transcriptome.</title>
        <authorList>
            <person name="Meera S.P."/>
            <person name="Sreeshan A."/>
            <person name="Augustine A."/>
        </authorList>
    </citation>
    <scope>NUCLEOTIDE SEQUENCE</scope>
    <source>
        <tissue evidence="1">Leaf</tissue>
    </source>
</reference>
<name>A0A2P2KUA5_RHIMU</name>